<dbReference type="Proteomes" id="UP000799754">
    <property type="component" value="Unassembled WGS sequence"/>
</dbReference>
<gene>
    <name evidence="1" type="ORF">BU25DRAFT_441304</name>
</gene>
<name>A0ACB6RU45_9PLEO</name>
<evidence type="ECO:0000313" key="1">
    <source>
        <dbReference type="EMBL" id="KAF2625500.1"/>
    </source>
</evidence>
<keyword evidence="2" id="KW-1185">Reference proteome</keyword>
<evidence type="ECO:0000313" key="2">
    <source>
        <dbReference type="Proteomes" id="UP000799754"/>
    </source>
</evidence>
<accession>A0ACB6RU45</accession>
<organism evidence="1 2">
    <name type="scientific">Macroventuria anomochaeta</name>
    <dbReference type="NCBI Taxonomy" id="301207"/>
    <lineage>
        <taxon>Eukaryota</taxon>
        <taxon>Fungi</taxon>
        <taxon>Dikarya</taxon>
        <taxon>Ascomycota</taxon>
        <taxon>Pezizomycotina</taxon>
        <taxon>Dothideomycetes</taxon>
        <taxon>Pleosporomycetidae</taxon>
        <taxon>Pleosporales</taxon>
        <taxon>Pleosporineae</taxon>
        <taxon>Didymellaceae</taxon>
        <taxon>Macroventuria</taxon>
    </lineage>
</organism>
<comment type="caution">
    <text evidence="1">The sequence shown here is derived from an EMBL/GenBank/DDBJ whole genome shotgun (WGS) entry which is preliminary data.</text>
</comment>
<dbReference type="EMBL" id="MU006725">
    <property type="protein sequence ID" value="KAF2625500.1"/>
    <property type="molecule type" value="Genomic_DNA"/>
</dbReference>
<reference evidence="1" key="1">
    <citation type="journal article" date="2020" name="Stud. Mycol.">
        <title>101 Dothideomycetes genomes: a test case for predicting lifestyles and emergence of pathogens.</title>
        <authorList>
            <person name="Haridas S."/>
            <person name="Albert R."/>
            <person name="Binder M."/>
            <person name="Bloem J."/>
            <person name="Labutti K."/>
            <person name="Salamov A."/>
            <person name="Andreopoulos B."/>
            <person name="Baker S."/>
            <person name="Barry K."/>
            <person name="Bills G."/>
            <person name="Bluhm B."/>
            <person name="Cannon C."/>
            <person name="Castanera R."/>
            <person name="Culley D."/>
            <person name="Daum C."/>
            <person name="Ezra D."/>
            <person name="Gonzalez J."/>
            <person name="Henrissat B."/>
            <person name="Kuo A."/>
            <person name="Liang C."/>
            <person name="Lipzen A."/>
            <person name="Lutzoni F."/>
            <person name="Magnuson J."/>
            <person name="Mondo S."/>
            <person name="Nolan M."/>
            <person name="Ohm R."/>
            <person name="Pangilinan J."/>
            <person name="Park H.-J."/>
            <person name="Ramirez L."/>
            <person name="Alfaro M."/>
            <person name="Sun H."/>
            <person name="Tritt A."/>
            <person name="Yoshinaga Y."/>
            <person name="Zwiers L.-H."/>
            <person name="Turgeon B."/>
            <person name="Goodwin S."/>
            <person name="Spatafora J."/>
            <person name="Crous P."/>
            <person name="Grigoriev I."/>
        </authorList>
    </citation>
    <scope>NUCLEOTIDE SEQUENCE</scope>
    <source>
        <strain evidence="1">CBS 525.71</strain>
    </source>
</reference>
<proteinExistence type="predicted"/>
<protein>
    <submittedName>
        <fullName evidence="1">Uncharacterized protein</fullName>
    </submittedName>
</protein>
<sequence length="304" mass="33632">MSCLTHLRNTEPVRWYRTPFYNATILGFCSLAAPGPWDAMNSLGAGGAQNPTCAGPYTNNRFGTEWLDILGATLCGISAEHCWKIRVYCTPDLHCAACLDPFVALLLNKPEKVPRPHEVPMKLQIYDNPWQEIKAVYCTYIALWLSVRARSLGSILSSVVAIVVTNLLGAWLDTHSAALKKGARWAFGVIMITQGVWWIWLTINVTQYSRSATLYGWADEAFGRAFAPFIFLDADFQLNYNFAFFLVGQISTSPQKTIRLAAPLRGTESAWQALSYGLNAFPIFVTVGGTYFNFGLGAVALLPV</sequence>